<evidence type="ECO:0000256" key="2">
    <source>
        <dbReference type="ARBA" id="ARBA00023239"/>
    </source>
</evidence>
<dbReference type="PANTHER" id="PTHR33542">
    <property type="entry name" value="SIROHYDROCHLORIN FERROCHELATASE, CHLOROPLASTIC"/>
    <property type="match status" value="1"/>
</dbReference>
<name>A0A4Z0GZP1_9BACI</name>
<dbReference type="GO" id="GO:0016829">
    <property type="term" value="F:lyase activity"/>
    <property type="evidence" value="ECO:0007669"/>
    <property type="project" value="UniProtKB-KW"/>
</dbReference>
<dbReference type="GO" id="GO:0046872">
    <property type="term" value="F:metal ion binding"/>
    <property type="evidence" value="ECO:0007669"/>
    <property type="project" value="UniProtKB-KW"/>
</dbReference>
<proteinExistence type="predicted"/>
<keyword evidence="2" id="KW-0456">Lyase</keyword>
<dbReference type="PANTHER" id="PTHR33542:SF3">
    <property type="entry name" value="SIROHYDROCHLORIN FERROCHELATASE, CHLOROPLASTIC"/>
    <property type="match status" value="1"/>
</dbReference>
<evidence type="ECO:0000256" key="1">
    <source>
        <dbReference type="ARBA" id="ARBA00022723"/>
    </source>
</evidence>
<reference evidence="3 4" key="1">
    <citation type="journal article" date="2003" name="Int. J. Syst. Evol. Microbiol.">
        <title>Halobacillus salinus sp. nov., isolated from a salt lake on the coast of the East Sea in Korea.</title>
        <authorList>
            <person name="Yoon J.H."/>
            <person name="Kang K.H."/>
            <person name="Park Y.H."/>
        </authorList>
    </citation>
    <scope>NUCLEOTIDE SEQUENCE [LARGE SCALE GENOMIC DNA]</scope>
    <source>
        <strain evidence="3 4">HSL-3</strain>
    </source>
</reference>
<evidence type="ECO:0000313" key="3">
    <source>
        <dbReference type="EMBL" id="TGB03673.1"/>
    </source>
</evidence>
<sequence length="250" mass="27986">MEAVLYVSHGSRVKEARDQAEHFLHQVHDKVDVPLWRICFLELASPTIGEGIESLVEAGATKVVIIPVLLLKAGHYYKDVPDELEKAMRRFPNVAFKYGEPLGVQERIIDVLVERIESASTHSGQEKSVLLVGRGSRNPETKEAIESMARRIEQKKAGVVADVCYLAACEPTFEEGLETALGRDKPETIVVPYLWFTGILLQSMQKKVEELQEDHPTLTLAPHLYDHPTMVHALADRVDEALDTAEELKV</sequence>
<protein>
    <submittedName>
        <fullName evidence="3">Sirohydrochlorin chelatase</fullName>
    </submittedName>
</protein>
<dbReference type="InterPro" id="IPR050963">
    <property type="entry name" value="Sirohydro_Cobaltochel/CbiX"/>
</dbReference>
<keyword evidence="4" id="KW-1185">Reference proteome</keyword>
<keyword evidence="1" id="KW-0479">Metal-binding</keyword>
<dbReference type="SUPFAM" id="SSF53800">
    <property type="entry name" value="Chelatase"/>
    <property type="match status" value="1"/>
</dbReference>
<dbReference type="Gene3D" id="3.40.50.1400">
    <property type="match status" value="2"/>
</dbReference>
<dbReference type="RefSeq" id="WP_135326393.1">
    <property type="nucleotide sequence ID" value="NZ_SRJC01000001.1"/>
</dbReference>
<dbReference type="InterPro" id="IPR002762">
    <property type="entry name" value="CbiX-like"/>
</dbReference>
<dbReference type="Pfam" id="PF01903">
    <property type="entry name" value="CbiX"/>
    <property type="match status" value="2"/>
</dbReference>
<dbReference type="Proteomes" id="UP000297982">
    <property type="component" value="Unassembled WGS sequence"/>
</dbReference>
<gene>
    <name evidence="3" type="ORF">E4663_01325</name>
</gene>
<dbReference type="CDD" id="cd03414">
    <property type="entry name" value="CbiX_SirB_C"/>
    <property type="match status" value="1"/>
</dbReference>
<comment type="caution">
    <text evidence="3">The sequence shown here is derived from an EMBL/GenBank/DDBJ whole genome shotgun (WGS) entry which is preliminary data.</text>
</comment>
<evidence type="ECO:0000313" key="4">
    <source>
        <dbReference type="Proteomes" id="UP000297982"/>
    </source>
</evidence>
<dbReference type="EMBL" id="SRJC01000001">
    <property type="protein sequence ID" value="TGB03673.1"/>
    <property type="molecule type" value="Genomic_DNA"/>
</dbReference>
<organism evidence="3 4">
    <name type="scientific">Halobacillus salinus</name>
    <dbReference type="NCBI Taxonomy" id="192814"/>
    <lineage>
        <taxon>Bacteria</taxon>
        <taxon>Bacillati</taxon>
        <taxon>Bacillota</taxon>
        <taxon>Bacilli</taxon>
        <taxon>Bacillales</taxon>
        <taxon>Bacillaceae</taxon>
        <taxon>Halobacillus</taxon>
    </lineage>
</organism>
<dbReference type="AlphaFoldDB" id="A0A4Z0GZP1"/>
<accession>A0A4Z0GZP1</accession>
<dbReference type="CDD" id="cd03416">
    <property type="entry name" value="CbiX_SirB_N"/>
    <property type="match status" value="1"/>
</dbReference>
<dbReference type="STRING" id="192814.GCA_900166575_00554"/>